<evidence type="ECO:0000313" key="5">
    <source>
        <dbReference type="EMBL" id="PVD33047.1"/>
    </source>
</evidence>
<dbReference type="PANTHER" id="PTHR19871">
    <property type="entry name" value="BETA TRANSDUCIN-RELATED PROTEIN"/>
    <property type="match status" value="1"/>
</dbReference>
<dbReference type="OrthoDB" id="2325716at2759"/>
<evidence type="ECO:0000256" key="2">
    <source>
        <dbReference type="ARBA" id="ARBA00022737"/>
    </source>
</evidence>
<feature type="domain" description="NWD1/2-like winged helix-turn-helix" evidence="4">
    <location>
        <begin position="635"/>
        <end position="751"/>
    </location>
</feature>
<dbReference type="SMART" id="SM00320">
    <property type="entry name" value="WD40"/>
    <property type="match status" value="5"/>
</dbReference>
<dbReference type="InterPro" id="IPR015943">
    <property type="entry name" value="WD40/YVTN_repeat-like_dom_sf"/>
</dbReference>
<evidence type="ECO:0000313" key="6">
    <source>
        <dbReference type="Proteomes" id="UP000245119"/>
    </source>
</evidence>
<organism evidence="5 6">
    <name type="scientific">Pomacea canaliculata</name>
    <name type="common">Golden apple snail</name>
    <dbReference type="NCBI Taxonomy" id="400727"/>
    <lineage>
        <taxon>Eukaryota</taxon>
        <taxon>Metazoa</taxon>
        <taxon>Spiralia</taxon>
        <taxon>Lophotrochozoa</taxon>
        <taxon>Mollusca</taxon>
        <taxon>Gastropoda</taxon>
        <taxon>Caenogastropoda</taxon>
        <taxon>Architaenioglossa</taxon>
        <taxon>Ampullarioidea</taxon>
        <taxon>Ampullariidae</taxon>
        <taxon>Pomacea</taxon>
    </lineage>
</organism>
<dbReference type="InterPro" id="IPR057588">
    <property type="entry name" value="NWD1/2-like_WH"/>
</dbReference>
<keyword evidence="6" id="KW-1185">Reference proteome</keyword>
<dbReference type="STRING" id="400727.A0A2T7PI14"/>
<dbReference type="InterPro" id="IPR011047">
    <property type="entry name" value="Quinoprotein_ADH-like_sf"/>
</dbReference>
<dbReference type="Gene3D" id="2.130.10.10">
    <property type="entry name" value="YVTN repeat-like/Quinoprotein amine dehydrogenase"/>
    <property type="match status" value="2"/>
</dbReference>
<dbReference type="PANTHER" id="PTHR19871:SF14">
    <property type="entry name" value="DUF4062 DOMAIN-CONTAINING PROTEIN"/>
    <property type="match status" value="1"/>
</dbReference>
<dbReference type="SUPFAM" id="SSF50998">
    <property type="entry name" value="Quinoprotein alcohol dehydrogenase-like"/>
    <property type="match status" value="1"/>
</dbReference>
<dbReference type="Pfam" id="PF25469">
    <property type="entry name" value="WHD_NWD1"/>
    <property type="match status" value="1"/>
</dbReference>
<evidence type="ECO:0000259" key="4">
    <source>
        <dbReference type="Pfam" id="PF25469"/>
    </source>
</evidence>
<sequence>MSRSRARSPLMMSVSRTGDNDVPGGQQGQESRDQQEPLPTQLYCWHKGSPYTQDFIMPQHSGSFDTRKTTQLTDNTSYIWLCSHLCQVHIFEEDKFQVFTSLLHGNVALTEVPRIRPVMVKMYVASPSADMDSERHILAEQVFPELRRYCRDEYGVECEVLLGHSSDPCPAPNTVTVAVFDAICSQLSRTGRDVTLVTQCYQCDHNVTPSVYRLLEKQDIEVLTAWRWKETQGKVSELISRGTRLAVECGSITEDEARLYPLPVFGRDVLQAHVSVADARTRDNSSILVLLLETGQHDVRTDVEAHPTAETSQTNLKMGCPSVHCYTDEVKGMSKGDSDRHQVSGDLCRRLRSLLDRGMRERETLSAIADLDPLYMELVQHWGEVVDRCATFVGQEVELTLSVMSVPTPVFQVLGASAAGCAETSRASAAEGDLQLHVWKQWSTSGHIRRARSGQNFLLAKAASTAHLWTSGKKMRTSLVFRFIRLTPNSCSLQQVLHSVCRQIAWVSGKPDQAIPENCRRLKNYFIDFLQRGEFPGLLVIVLDGLDQLTASDGAHKLDWLPARVAPNIKMIVSVSSANISLVNKLELKARNSMEQLLPLSFLDAEDVFKMLLRTAGHQEVLRWRSFDIVSVDALQHSVEAAVEKLFESLEARLGQVLVSRALGYLTASRSGLSASELEDLLSLDDDVLHSVFTGSQPHLQTVPPLLWPRLHGEIAALLQEKSWDGVVVLCWRHQRLAEAASHRYLRTSADYLRAHRALADYFQGARSGTFQKPLSLQQREDLAQGKGSRPVLDMPLVLCSSTGSRHYNRRKMWELPHALHCSRQVDRLKSECFCNLHWLLGTLCATSVQHVLADLDLLRDRETELVAEALRMCSSVLRDDPDLLQVELAGRLLPLAARYPALRELVRQCDVMAQKCCPLVPLAQLYAAPGGPLQNEYDLEPAPRSADDVDVIACADSMLLTVKYDCSDTLKVWDPVQREPRQELQLPVGRILSSRDRRLLCVLKDNRFINIYDADSGNLHGVIDYDYGKVSGVATGTRYMAINTERGVGPVVVDLQEVTQVHRFSFHSQAAAIGADDGTLVICADRLVLLYSLPLMERRGVVEARDVPQKVYLSVLHSKCYLLTRARLLQSISFNVAVQPRARDLFCDPELRDFTVSHSENMILCRSARHLHVVDAHGKQVAKQLQVTPELIQASMLSFSAAGFFLDDRLIVAGRHTQLLVWNTASGQLLRVLQASFTPITRLFLFHDLDKAVTLLEDNTVQVWNFNNLDEGILHTIKIAQSPVQSVAVSSVAGFAACQGHTEVKLVDLGTGRVTGTLQHDSNVKQVTNVTLSPGGRYLLTCCLLKNEEELEEEVSAWSFRHCFVLWDIGQKRPIYSRVNCRFAFFDCHGTSLGVIHWVVYNALDWTSNWYQFTFLQLDAKARGYNEQHFDLPENSELVGCPSIFCDKMTKACALVAVLQMSYKVLDENNQATNHSFETLVYIQFVAHRQGESHTNEAGSGPSIETPDTRYVRLQDLIEHSEVTDHISHVHVLQDHLLLITYVKDVDCFLFHPSHGLVIPPDAEKGAVLYDPINDTVLKHLPQVCELNIDIRSILVSTMSSSMVDQHLQVSRSMSSHKLSSALTELHPDFVRPLLHGRYIMGLTCDCKKLKIYRSSDGVQKASLLIHGKACSIAVAEDGRTIAVGTEDSRVMLLGFVLELSDPYGEFIWKLPSRNPALPVLLEQEDTAKSSPQLLDEDLRVVRGVMSDLIRLSTKTMAASHEPSFSKSAKPYL</sequence>
<keyword evidence="2" id="KW-0677">Repeat</keyword>
<evidence type="ECO:0000256" key="3">
    <source>
        <dbReference type="SAM" id="MobiDB-lite"/>
    </source>
</evidence>
<feature type="region of interest" description="Disordered" evidence="3">
    <location>
        <begin position="1"/>
        <end position="37"/>
    </location>
</feature>
<dbReference type="InterPro" id="IPR052752">
    <property type="entry name" value="NACHT-WD_repeat"/>
</dbReference>
<protein>
    <recommendedName>
        <fullName evidence="4">NWD1/2-like winged helix-turn-helix domain-containing protein</fullName>
    </recommendedName>
</protein>
<proteinExistence type="predicted"/>
<dbReference type="InterPro" id="IPR001680">
    <property type="entry name" value="WD40_rpt"/>
</dbReference>
<dbReference type="EMBL" id="PZQS01000004">
    <property type="protein sequence ID" value="PVD33047.1"/>
    <property type="molecule type" value="Genomic_DNA"/>
</dbReference>
<gene>
    <name evidence="5" type="ORF">C0Q70_08495</name>
</gene>
<comment type="caution">
    <text evidence="5">The sequence shown here is derived from an EMBL/GenBank/DDBJ whole genome shotgun (WGS) entry which is preliminary data.</text>
</comment>
<reference evidence="5 6" key="1">
    <citation type="submission" date="2018-04" db="EMBL/GenBank/DDBJ databases">
        <title>The genome of golden apple snail Pomacea canaliculata provides insight into stress tolerance and invasive adaptation.</title>
        <authorList>
            <person name="Liu C."/>
            <person name="Liu B."/>
            <person name="Ren Y."/>
            <person name="Zhang Y."/>
            <person name="Wang H."/>
            <person name="Li S."/>
            <person name="Jiang F."/>
            <person name="Yin L."/>
            <person name="Zhang G."/>
            <person name="Qian W."/>
            <person name="Fan W."/>
        </authorList>
    </citation>
    <scope>NUCLEOTIDE SEQUENCE [LARGE SCALE GENOMIC DNA]</scope>
    <source>
        <strain evidence="5">SZHN2017</strain>
        <tissue evidence="5">Muscle</tissue>
    </source>
</reference>
<evidence type="ECO:0000256" key="1">
    <source>
        <dbReference type="ARBA" id="ARBA00022574"/>
    </source>
</evidence>
<accession>A0A2T7PI14</accession>
<keyword evidence="1" id="KW-0853">WD repeat</keyword>
<dbReference type="Proteomes" id="UP000245119">
    <property type="component" value="Linkage Group LG4"/>
</dbReference>
<name>A0A2T7PI14_POMCA</name>